<dbReference type="Gene3D" id="3.40.33.10">
    <property type="entry name" value="CAP"/>
    <property type="match status" value="1"/>
</dbReference>
<dbReference type="PROSITE" id="PS01009">
    <property type="entry name" value="CRISP_1"/>
    <property type="match status" value="1"/>
</dbReference>
<dbReference type="Pfam" id="PF08562">
    <property type="entry name" value="Crisp"/>
    <property type="match status" value="1"/>
</dbReference>
<protein>
    <submittedName>
        <fullName evidence="7">Cysteine-rich secretory protein 3-like</fullName>
    </submittedName>
</protein>
<dbReference type="InterPro" id="IPR013871">
    <property type="entry name" value="Cysteine_rich_secretory"/>
</dbReference>
<dbReference type="PRINTS" id="PR00837">
    <property type="entry name" value="V5TPXLIKE"/>
</dbReference>
<feature type="domain" description="ShKT" evidence="5">
    <location>
        <begin position="207"/>
        <end position="244"/>
    </location>
</feature>
<dbReference type="GO" id="GO:0005576">
    <property type="term" value="C:extracellular region"/>
    <property type="evidence" value="ECO:0007669"/>
    <property type="project" value="InterPro"/>
</dbReference>
<accession>A0AAJ7UCE5</accession>
<evidence type="ECO:0000313" key="7">
    <source>
        <dbReference type="RefSeq" id="XP_032832665.1"/>
    </source>
</evidence>
<evidence type="ECO:0000256" key="4">
    <source>
        <dbReference type="SAM" id="SignalP"/>
    </source>
</evidence>
<keyword evidence="6" id="KW-1185">Reference proteome</keyword>
<feature type="signal peptide" evidence="4">
    <location>
        <begin position="1"/>
        <end position="21"/>
    </location>
</feature>
<dbReference type="InterPro" id="IPR003582">
    <property type="entry name" value="ShKT_dom"/>
</dbReference>
<organism evidence="6 7">
    <name type="scientific">Petromyzon marinus</name>
    <name type="common">Sea lamprey</name>
    <dbReference type="NCBI Taxonomy" id="7757"/>
    <lineage>
        <taxon>Eukaryota</taxon>
        <taxon>Metazoa</taxon>
        <taxon>Chordata</taxon>
        <taxon>Craniata</taxon>
        <taxon>Vertebrata</taxon>
        <taxon>Cyclostomata</taxon>
        <taxon>Hyperoartia</taxon>
        <taxon>Petromyzontiformes</taxon>
        <taxon>Petromyzontidae</taxon>
        <taxon>Petromyzon</taxon>
    </lineage>
</organism>
<dbReference type="PROSITE" id="PS01010">
    <property type="entry name" value="CRISP_2"/>
    <property type="match status" value="1"/>
</dbReference>
<dbReference type="InterPro" id="IPR035940">
    <property type="entry name" value="CAP_sf"/>
</dbReference>
<dbReference type="InterPro" id="IPR001283">
    <property type="entry name" value="CRISP-related"/>
</dbReference>
<proteinExistence type="inferred from homology"/>
<dbReference type="GeneID" id="116955615"/>
<dbReference type="Pfam" id="PF00188">
    <property type="entry name" value="CAP"/>
    <property type="match status" value="1"/>
</dbReference>
<feature type="chain" id="PRO_5042460181" evidence="4">
    <location>
        <begin position="22"/>
        <end position="249"/>
    </location>
</feature>
<dbReference type="InterPro" id="IPR018244">
    <property type="entry name" value="Allrgn_V5/Tpx1_CS"/>
</dbReference>
<evidence type="ECO:0000256" key="3">
    <source>
        <dbReference type="PROSITE-ProRule" id="PRU01005"/>
    </source>
</evidence>
<gene>
    <name evidence="7" type="primary">LOC116955615</name>
</gene>
<dbReference type="Gene3D" id="1.10.10.740">
    <property type="entry name" value="Crisp domain"/>
    <property type="match status" value="1"/>
</dbReference>
<dbReference type="FunFam" id="1.10.10.740:FF:000001">
    <property type="entry name" value="Cysteine-rich secretory protein 2"/>
    <property type="match status" value="1"/>
</dbReference>
<dbReference type="KEGG" id="pmrn:116955615"/>
<dbReference type="SMART" id="SM00198">
    <property type="entry name" value="SCP"/>
    <property type="match status" value="1"/>
</dbReference>
<dbReference type="AlphaFoldDB" id="A0AAJ7UCE5"/>
<sequence length="249" mass="27500">MTTARNAASALVAAMIVLAGAYELQTIEQLDTNLPDVQLDIVRLHNELRANVTPLPTNMLKMEWNSVAGNNSLAWAKRCTLNHSPAENRKTSAFQCGENIFLATAPLSWQDAVLDWYNEAEVPGFIFGKGPAAPGDIGHYTQVVWYSSFQLGCAVNYCPEAIYKYVYVCHYCPAGNLNTRLSRPYNEGSPCRSCPNDCENDLCTNACPYRNLYANCDPMKTIYGCAPTGNGKIIRSYCPASCFCSDKIY</sequence>
<dbReference type="InterPro" id="IPR042076">
    <property type="entry name" value="Crisp-like_dom"/>
</dbReference>
<dbReference type="PROSITE" id="PS51670">
    <property type="entry name" value="SHKT"/>
    <property type="match status" value="1"/>
</dbReference>
<keyword evidence="4" id="KW-0732">Signal</keyword>
<dbReference type="SUPFAM" id="SSF57546">
    <property type="entry name" value="Crisp domain-like"/>
    <property type="match status" value="1"/>
</dbReference>
<dbReference type="Proteomes" id="UP001318040">
    <property type="component" value="Chromosome 60"/>
</dbReference>
<reference evidence="7" key="1">
    <citation type="submission" date="2025-08" db="UniProtKB">
        <authorList>
            <consortium name="RefSeq"/>
        </authorList>
    </citation>
    <scope>IDENTIFICATION</scope>
    <source>
        <tissue evidence="7">Sperm</tissue>
    </source>
</reference>
<dbReference type="PANTHER" id="PTHR10334">
    <property type="entry name" value="CYSTEINE-RICH SECRETORY PROTEIN-RELATED"/>
    <property type="match status" value="1"/>
</dbReference>
<dbReference type="SUPFAM" id="SSF55797">
    <property type="entry name" value="PR-1-like"/>
    <property type="match status" value="1"/>
</dbReference>
<evidence type="ECO:0000256" key="1">
    <source>
        <dbReference type="ARBA" id="ARBA00009923"/>
    </source>
</evidence>
<evidence type="ECO:0000256" key="2">
    <source>
        <dbReference type="ARBA" id="ARBA00023157"/>
    </source>
</evidence>
<dbReference type="FunFam" id="3.40.33.10:FF:000005">
    <property type="entry name" value="Cysteine-rich secretory protein 2"/>
    <property type="match status" value="1"/>
</dbReference>
<evidence type="ECO:0000259" key="5">
    <source>
        <dbReference type="PROSITE" id="PS51670"/>
    </source>
</evidence>
<comment type="similarity">
    <text evidence="1">Belongs to the CRISP family.</text>
</comment>
<dbReference type="InterPro" id="IPR014044">
    <property type="entry name" value="CAP_dom"/>
</dbReference>
<name>A0AAJ7UCE5_PETMA</name>
<evidence type="ECO:0000313" key="6">
    <source>
        <dbReference type="Proteomes" id="UP001318040"/>
    </source>
</evidence>
<keyword evidence="2" id="KW-1015">Disulfide bond</keyword>
<dbReference type="RefSeq" id="XP_032832665.1">
    <property type="nucleotide sequence ID" value="XM_032976774.1"/>
</dbReference>
<comment type="caution">
    <text evidence="3">Lacks conserved residue(s) required for the propagation of feature annotation.</text>
</comment>